<evidence type="ECO:0000256" key="6">
    <source>
        <dbReference type="ARBA" id="ARBA00023136"/>
    </source>
</evidence>
<dbReference type="InterPro" id="IPR000276">
    <property type="entry name" value="GPCR_Rhodpsn"/>
</dbReference>
<evidence type="ECO:0000256" key="1">
    <source>
        <dbReference type="ARBA" id="ARBA00004651"/>
    </source>
</evidence>
<dbReference type="EMBL" id="JAVFWL010000006">
    <property type="protein sequence ID" value="KAK6766913.1"/>
    <property type="molecule type" value="Genomic_DNA"/>
</dbReference>
<dbReference type="Proteomes" id="UP001303046">
    <property type="component" value="Unassembled WGS sequence"/>
</dbReference>
<keyword evidence="5 10" id="KW-0297">G-protein coupled receptor</keyword>
<dbReference type="SUPFAM" id="SSF81321">
    <property type="entry name" value="Family A G protein-coupled receptor-like"/>
    <property type="match status" value="1"/>
</dbReference>
<keyword evidence="2" id="KW-1003">Cell membrane</keyword>
<dbReference type="PROSITE" id="PS50262">
    <property type="entry name" value="G_PROTEIN_RECEP_F1_2"/>
    <property type="match status" value="1"/>
</dbReference>
<dbReference type="InterPro" id="IPR017452">
    <property type="entry name" value="GPCR_Rhodpsn_7TM"/>
</dbReference>
<evidence type="ECO:0000256" key="10">
    <source>
        <dbReference type="RuleBase" id="RU000688"/>
    </source>
</evidence>
<dbReference type="PANTHER" id="PTHR24248:SF199">
    <property type="entry name" value="IP13425P-RELATED"/>
    <property type="match status" value="1"/>
</dbReference>
<keyword evidence="14" id="KW-1185">Reference proteome</keyword>
<evidence type="ECO:0000256" key="11">
    <source>
        <dbReference type="SAM" id="Phobius"/>
    </source>
</evidence>
<protein>
    <recommendedName>
        <fullName evidence="12">G-protein coupled receptors family 1 profile domain-containing protein</fullName>
    </recommendedName>
</protein>
<gene>
    <name evidence="13" type="primary">Necator_chrX.g26443</name>
    <name evidence="13" type="ORF">RB195_026276</name>
</gene>
<dbReference type="SMART" id="SM01381">
    <property type="entry name" value="7TM_GPCR_Srsx"/>
    <property type="match status" value="1"/>
</dbReference>
<comment type="similarity">
    <text evidence="10">Belongs to the G-protein coupled receptor 1 family.</text>
</comment>
<evidence type="ECO:0000256" key="5">
    <source>
        <dbReference type="ARBA" id="ARBA00023040"/>
    </source>
</evidence>
<dbReference type="PANTHER" id="PTHR24248">
    <property type="entry name" value="ADRENERGIC RECEPTOR-RELATED G-PROTEIN COUPLED RECEPTOR"/>
    <property type="match status" value="1"/>
</dbReference>
<feature type="transmembrane region" description="Helical" evidence="11">
    <location>
        <begin position="120"/>
        <end position="141"/>
    </location>
</feature>
<accession>A0ABR1EWB4</accession>
<feature type="transmembrane region" description="Helical" evidence="11">
    <location>
        <begin position="80"/>
        <end position="108"/>
    </location>
</feature>
<dbReference type="CDD" id="cd15329">
    <property type="entry name" value="7tmA_5-HT7"/>
    <property type="match status" value="1"/>
</dbReference>
<dbReference type="Gene3D" id="1.20.1070.10">
    <property type="entry name" value="Rhodopsin 7-helix transmembrane proteins"/>
    <property type="match status" value="1"/>
</dbReference>
<feature type="domain" description="G-protein coupled receptors family 1 profile" evidence="12">
    <location>
        <begin position="62"/>
        <end position="359"/>
    </location>
</feature>
<evidence type="ECO:0000313" key="14">
    <source>
        <dbReference type="Proteomes" id="UP001303046"/>
    </source>
</evidence>
<reference evidence="13 14" key="1">
    <citation type="submission" date="2023-08" db="EMBL/GenBank/DDBJ databases">
        <title>A Necator americanus chromosomal reference genome.</title>
        <authorList>
            <person name="Ilik V."/>
            <person name="Petrzelkova K.J."/>
            <person name="Pardy F."/>
            <person name="Fuh T."/>
            <person name="Niatou-Singa F.S."/>
            <person name="Gouil Q."/>
            <person name="Baker L."/>
            <person name="Ritchie M.E."/>
            <person name="Jex A.R."/>
            <person name="Gazzola D."/>
            <person name="Li H."/>
            <person name="Toshio Fujiwara R."/>
            <person name="Zhan B."/>
            <person name="Aroian R.V."/>
            <person name="Pafco B."/>
            <person name="Schwarz E.M."/>
        </authorList>
    </citation>
    <scope>NUCLEOTIDE SEQUENCE [LARGE SCALE GENOMIC DNA]</scope>
    <source>
        <strain evidence="13 14">Aroian</strain>
        <tissue evidence="13">Whole animal</tissue>
    </source>
</reference>
<dbReference type="PROSITE" id="PS00237">
    <property type="entry name" value="G_PROTEIN_RECEP_F1_1"/>
    <property type="match status" value="1"/>
</dbReference>
<feature type="transmembrane region" description="Helical" evidence="11">
    <location>
        <begin position="162"/>
        <end position="183"/>
    </location>
</feature>
<evidence type="ECO:0000259" key="12">
    <source>
        <dbReference type="PROSITE" id="PS50262"/>
    </source>
</evidence>
<evidence type="ECO:0000256" key="9">
    <source>
        <dbReference type="ARBA" id="ARBA00023224"/>
    </source>
</evidence>
<evidence type="ECO:0000313" key="13">
    <source>
        <dbReference type="EMBL" id="KAK6766913.1"/>
    </source>
</evidence>
<name>A0ABR1EWB4_NECAM</name>
<evidence type="ECO:0000256" key="3">
    <source>
        <dbReference type="ARBA" id="ARBA00022692"/>
    </source>
</evidence>
<sequence length="411" mass="46138">MERALAPVSYIILPVTHDPWPDDVADLSSSPTTNITSHSMSVLLKALLAIVVTVMIIVTIIGNALVCLAVVLVRKLKQPANFLIVSLAIADFFVGMLVMPLALVDLLFPEWPLGRSVCKLWTTADLTLCTASIVSLCAISVDRYLVITRPLRYSAMRTTARMLVYIAIVWVVAAVVSLSSHIIANLLDSQGADDRICQVIQHFAYQIYATIISFYGPTLIMLILYVKIWRAAKQIARKDHDQSTHAHVDVNKNCNDHMDLISEVQNPLKMVKSDHRGYLHRPSALFHAVRMPLIRQNDRSECKARKTLGVIMSVFIICWLPFFSLALLKSCLSLVVPSWLDVLALWLGYSNSTLNPAIYCKYNKDFRVPFREMLACRCATLQHVMRQQSFSSRYGPAVPRRNDSHPECSDV</sequence>
<feature type="transmembrane region" description="Helical" evidence="11">
    <location>
        <begin position="46"/>
        <end position="73"/>
    </location>
</feature>
<proteinExistence type="inferred from homology"/>
<evidence type="ECO:0000256" key="4">
    <source>
        <dbReference type="ARBA" id="ARBA00022989"/>
    </source>
</evidence>
<organism evidence="13 14">
    <name type="scientific">Necator americanus</name>
    <name type="common">Human hookworm</name>
    <dbReference type="NCBI Taxonomy" id="51031"/>
    <lineage>
        <taxon>Eukaryota</taxon>
        <taxon>Metazoa</taxon>
        <taxon>Ecdysozoa</taxon>
        <taxon>Nematoda</taxon>
        <taxon>Chromadorea</taxon>
        <taxon>Rhabditida</taxon>
        <taxon>Rhabditina</taxon>
        <taxon>Rhabditomorpha</taxon>
        <taxon>Strongyloidea</taxon>
        <taxon>Ancylostomatidae</taxon>
        <taxon>Bunostominae</taxon>
        <taxon>Necator</taxon>
    </lineage>
</organism>
<keyword evidence="9 10" id="KW-0807">Transducer</keyword>
<keyword evidence="8 10" id="KW-0675">Receptor</keyword>
<feature type="transmembrane region" description="Helical" evidence="11">
    <location>
        <begin position="203"/>
        <end position="228"/>
    </location>
</feature>
<keyword evidence="7" id="KW-1015">Disulfide bond</keyword>
<comment type="caution">
    <text evidence="13">The sequence shown here is derived from an EMBL/GenBank/DDBJ whole genome shotgun (WGS) entry which is preliminary data.</text>
</comment>
<dbReference type="Pfam" id="PF00001">
    <property type="entry name" value="7tm_1"/>
    <property type="match status" value="1"/>
</dbReference>
<keyword evidence="3 10" id="KW-0812">Transmembrane</keyword>
<feature type="transmembrane region" description="Helical" evidence="11">
    <location>
        <begin position="308"/>
        <end position="328"/>
    </location>
</feature>
<keyword evidence="4 11" id="KW-1133">Transmembrane helix</keyword>
<keyword evidence="6 11" id="KW-0472">Membrane</keyword>
<evidence type="ECO:0000256" key="2">
    <source>
        <dbReference type="ARBA" id="ARBA00022475"/>
    </source>
</evidence>
<evidence type="ECO:0000256" key="7">
    <source>
        <dbReference type="ARBA" id="ARBA00023157"/>
    </source>
</evidence>
<comment type="subcellular location">
    <subcellularLocation>
        <location evidence="1">Cell membrane</location>
        <topology evidence="1">Multi-pass membrane protein</topology>
    </subcellularLocation>
</comment>
<dbReference type="PRINTS" id="PR00237">
    <property type="entry name" value="GPCRRHODOPSN"/>
</dbReference>
<evidence type="ECO:0000256" key="8">
    <source>
        <dbReference type="ARBA" id="ARBA00023170"/>
    </source>
</evidence>